<reference evidence="3" key="1">
    <citation type="submission" date="2021-05" db="EMBL/GenBank/DDBJ databases">
        <title>A free-living protist that lacks canonical eukaryotic 1 DNA replication and segregation systems.</title>
        <authorList>
            <person name="Salas-Leiva D.E."/>
            <person name="Tromer E.C."/>
            <person name="Curtis B.A."/>
            <person name="Jerlstrom-Hultqvist J."/>
            <person name="Kolisko M."/>
            <person name="Yi Z."/>
            <person name="Salas-Leiva J.S."/>
            <person name="Gallot-Lavallee L."/>
            <person name="Kops G.J.P.L."/>
            <person name="Archibald J.M."/>
            <person name="Simpson A.G.B."/>
            <person name="Roger A.J."/>
        </authorList>
    </citation>
    <scope>NUCLEOTIDE SEQUENCE</scope>
    <source>
        <strain evidence="3">BICM</strain>
    </source>
</reference>
<dbReference type="Proteomes" id="UP000717585">
    <property type="component" value="Unassembled WGS sequence"/>
</dbReference>
<proteinExistence type="predicted"/>
<comment type="caution">
    <text evidence="3">The sequence shown here is derived from an EMBL/GenBank/DDBJ whole genome shotgun (WGS) entry which is preliminary data.</text>
</comment>
<protein>
    <submittedName>
        <fullName evidence="3">C2 domain</fullName>
    </submittedName>
</protein>
<dbReference type="Pfam" id="PF00168">
    <property type="entry name" value="C2"/>
    <property type="match status" value="2"/>
</dbReference>
<dbReference type="InterPro" id="IPR035892">
    <property type="entry name" value="C2_domain_sf"/>
</dbReference>
<evidence type="ECO:0000259" key="2">
    <source>
        <dbReference type="PROSITE" id="PS50004"/>
    </source>
</evidence>
<name>A0A8J6EAN8_9EUKA</name>
<organism evidence="3 4">
    <name type="scientific">Carpediemonas membranifera</name>
    <dbReference type="NCBI Taxonomy" id="201153"/>
    <lineage>
        <taxon>Eukaryota</taxon>
        <taxon>Metamonada</taxon>
        <taxon>Carpediemonas-like organisms</taxon>
        <taxon>Carpediemonas</taxon>
    </lineage>
</organism>
<evidence type="ECO:0000259" key="1">
    <source>
        <dbReference type="PROSITE" id="PS50003"/>
    </source>
</evidence>
<dbReference type="SUPFAM" id="SSF49562">
    <property type="entry name" value="C2 domain (Calcium/lipid-binding domain, CaLB)"/>
    <property type="match status" value="2"/>
</dbReference>
<keyword evidence="4" id="KW-1185">Reference proteome</keyword>
<dbReference type="InterPro" id="IPR000008">
    <property type="entry name" value="C2_dom"/>
</dbReference>
<dbReference type="GO" id="GO:0005886">
    <property type="term" value="C:plasma membrane"/>
    <property type="evidence" value="ECO:0007669"/>
    <property type="project" value="TreeGrafter"/>
</dbReference>
<dbReference type="InterPro" id="IPR001849">
    <property type="entry name" value="PH_domain"/>
</dbReference>
<evidence type="ECO:0000313" key="4">
    <source>
        <dbReference type="Proteomes" id="UP000717585"/>
    </source>
</evidence>
<dbReference type="PANTHER" id="PTHR10857:SF106">
    <property type="entry name" value="C2 DOMAIN-CONTAINING PROTEIN"/>
    <property type="match status" value="1"/>
</dbReference>
<dbReference type="GO" id="GO:0005544">
    <property type="term" value="F:calcium-dependent phospholipid binding"/>
    <property type="evidence" value="ECO:0007669"/>
    <property type="project" value="InterPro"/>
</dbReference>
<feature type="domain" description="PH" evidence="1">
    <location>
        <begin position="16"/>
        <end position="126"/>
    </location>
</feature>
<dbReference type="SMART" id="SM00239">
    <property type="entry name" value="C2"/>
    <property type="match status" value="3"/>
</dbReference>
<dbReference type="PANTHER" id="PTHR10857">
    <property type="entry name" value="COPINE"/>
    <property type="match status" value="1"/>
</dbReference>
<dbReference type="OrthoDB" id="1029639at2759"/>
<dbReference type="PROSITE" id="PS50003">
    <property type="entry name" value="PH_DOMAIN"/>
    <property type="match status" value="1"/>
</dbReference>
<sequence>MSASREFTDTFFTLKKPIICGVLKRRTDHRPHRWHSRYISLNSMGIFVYSDDVLMPNNYRDHISLDNIASVRLGYGTDELFQEVANVMTIQACDTSDGTEPPHTIVLQGAPDVIEQWVGAVKYRMALVDGLNRGRILHQVLLEANGLLDSVLTPKAKQVEVYRDSVSPRNLLFVSEACRHKADRLAWTPLTIDGDYLEDTIVARIVAWEDYSTPVEVGVATFLPGALKVADTTVPVVPSTNLRCPTSLRVDATHKVIVVPTAPRAFRLDASLVAPTVFAVKGVFFALVYNGQEVVRSPPLHDSAQFEPVPVDRDVIADEFAPLEVVLYKFNGDIIVELDSATTSFYTLTHCPMPFVGLKDAQGRDLALTLSPRPMSAAADASTGEIRCSFIFKGLPRMDSITEGGRADPYLLIYSNPTTPHADGDVLIHMTEVRPNTLSPDFRDIPLPVEACGGVNGSITVKVLDFDNLDCPDEICTFSLAMSQVSAGLVLAPRKADSSQGAGTVAVEQGRMVANPLLDSAMSATGVPDHSKVRVTWSRLPKIFGQKYNRVRVAVKARPVSVDGQTKSPDLVLIQSVLATEGVPVELELDAASCGGTDSMLLLEVLGEAGDAVAVVGQYWTTYRVLLSCLVNKEVYMYGRASKEAARVHLNLQTTTELVKEALAASKPTVSLTVDEMAAVSEDPQLPQARAARFKAIPVLVGTGGAIAVATTANGVLSSFSPFKPADGLQVFEIETEISERFGRYGPLTVSVVSDTTGTVGSTVMAPSSIPTTAVPLELPLLSRGHVVGFIKLCDLDYLPSAPSLEAVGIQLDFTSPPTDCTLSCETGGRAASWDSLVDGTVLATLPHAGETYEWKLVNCDGAAIAQATMSPLELLSRQTAAFTGPGLTLNCTAVRTEGALPQPSPVSVSCPGVDVVLWSCGGSVVWATSGAMATFPRLAGLLPEDTVTAEGYTDGVLVGTATCSVNDIFLLRKGITLRAACPPRRTVTQGTAVVTVQSTRVVGRIQLEPCDTGTEVPVPEFVRVAVDSPHHFLAVSSDGQIFTTAVGGDRSIKVDCGAVLELFSVDPHGLHDRLASFPISAAVTVAGDWAIKANGVTVTVSPAHAADPIPAAIRLKATFLDTNPESPLFVVGQTQLTSILEQQRPAFTTPMFVSSEGVVSLPTAGPVSVDVSGRGSVIMTPGMAVVGSLHPLCHAADGVSTLVGYAEVTETLPAQEQVAAARHILIGVSGVDADYYLRVHTMLGAAFAPVAVTKPCAGLQQRVLLPRVTTDTGLRIDLLNQRHELLGSALTSVRLGTGAVESDGTVVGTVTITEDDAGVEPLDPNPVYLSIALKEKRPSGGLRLYSGETLLSRMSGYDWPRIPLYCGPTEVLAIVVDDGHGDETRVETSMFELNAMVGRSVMFGQVTLEVAPNTDRQLTVPQRSLVTVHVDGLPSTDGPMGLCDPFLELTTDVEGVSVPIQTTPFAPNTLAAKFALVLDAKHCGGAHRELTLTVRDWDSDGLTAKVAAAPLSYNSLTMLHLEQPLSRLDEHRGTVRPTSVMPLSSQQGIVAGDSVRLSLACSGLDAKDVTGFSDPYLVISSSPYRSTTTAVEPMTMIYRSEIHRRTLSPTFKEFVLPLTATGGLAGTVRVDVFDHNDVGAASFIGSATVPMARLCSAGFHIPLINSVKRNRMLYRNSGMLMVRSVLAVDRPMRVPAQSVRVILRVSGHPKLIPHPFLRFRGHCVDPRAAFTFTVDPECTHRVGQGLVLPLPSDRLVAITMRDTELLSTPVYDDGKFAVKLSQAMVGGYYRAFAIELWNSGGTGETKLGELTTSLAEFSASLSHNARQSLRFGGGLKLHVVTIEEMTGFGGPLTGVELAVDIYAASTDDFDDMTRSELSLVVSGTPSPIKGVREAAGWSLRIDLTDQPLHAEARLRLTCGGEVFGETMPRGLYGMVLSTGHPLHMDMRSHREGTAPGMRALIIQQAIYH</sequence>
<feature type="domain" description="C2" evidence="2">
    <location>
        <begin position="1536"/>
        <end position="1666"/>
    </location>
</feature>
<dbReference type="SMART" id="SM00233">
    <property type="entry name" value="PH"/>
    <property type="match status" value="1"/>
</dbReference>
<dbReference type="InterPro" id="IPR045052">
    <property type="entry name" value="Copine"/>
</dbReference>
<evidence type="ECO:0000313" key="3">
    <source>
        <dbReference type="EMBL" id="KAG9394975.1"/>
    </source>
</evidence>
<dbReference type="PROSITE" id="PS50004">
    <property type="entry name" value="C2"/>
    <property type="match status" value="1"/>
</dbReference>
<dbReference type="CDD" id="cd00821">
    <property type="entry name" value="PH"/>
    <property type="match status" value="1"/>
</dbReference>
<dbReference type="GO" id="GO:0071277">
    <property type="term" value="P:cellular response to calcium ion"/>
    <property type="evidence" value="ECO:0007669"/>
    <property type="project" value="TreeGrafter"/>
</dbReference>
<accession>A0A8J6EAN8</accession>
<dbReference type="EMBL" id="JAHDYR010000012">
    <property type="protein sequence ID" value="KAG9394975.1"/>
    <property type="molecule type" value="Genomic_DNA"/>
</dbReference>
<dbReference type="Gene3D" id="2.60.40.150">
    <property type="entry name" value="C2 domain"/>
    <property type="match status" value="1"/>
</dbReference>
<gene>
    <name evidence="3" type="ORF">J8273_0183</name>
</gene>